<dbReference type="GO" id="GO:0009933">
    <property type="term" value="P:meristem structural organization"/>
    <property type="evidence" value="ECO:0007669"/>
    <property type="project" value="EnsemblPlants"/>
</dbReference>
<keyword evidence="8" id="KW-0904">Protein phosphatase</keyword>
<evidence type="ECO:0000256" key="3">
    <source>
        <dbReference type="ARBA" id="ARBA00006702"/>
    </source>
</evidence>
<dbReference type="GO" id="GO:0004722">
    <property type="term" value="F:protein serine/threonine phosphatase activity"/>
    <property type="evidence" value="ECO:0007669"/>
    <property type="project" value="UniProtKB-EC"/>
</dbReference>
<comment type="catalytic activity">
    <reaction evidence="11">
        <text>O-phospho-L-threonyl-[protein] + H2O = L-threonyl-[protein] + phosphate</text>
        <dbReference type="Rhea" id="RHEA:47004"/>
        <dbReference type="Rhea" id="RHEA-COMP:11060"/>
        <dbReference type="Rhea" id="RHEA-COMP:11605"/>
        <dbReference type="ChEBI" id="CHEBI:15377"/>
        <dbReference type="ChEBI" id="CHEBI:30013"/>
        <dbReference type="ChEBI" id="CHEBI:43474"/>
        <dbReference type="ChEBI" id="CHEBI:61977"/>
        <dbReference type="EC" id="3.1.3.16"/>
    </reaction>
</comment>
<dbReference type="FunFam" id="3.60.40.10:FF:000053">
    <property type="entry name" value="Protein phosphatase 2C 29"/>
    <property type="match status" value="1"/>
</dbReference>
<proteinExistence type="inferred from homology"/>
<dbReference type="Gramene" id="ONK72236">
    <property type="protein sequence ID" value="ONK72236"/>
    <property type="gene ID" value="A4U43_C04F17260"/>
</dbReference>
<dbReference type="EMBL" id="CM007384">
    <property type="protein sequence ID" value="ONK72236.1"/>
    <property type="molecule type" value="Genomic_DNA"/>
</dbReference>
<dbReference type="PANTHER" id="PTHR13832">
    <property type="entry name" value="PROTEIN PHOSPHATASE 2C"/>
    <property type="match status" value="1"/>
</dbReference>
<accession>A0A5P1F1J3</accession>
<dbReference type="GO" id="GO:0009826">
    <property type="term" value="P:unidimensional cell growth"/>
    <property type="evidence" value="ECO:0007669"/>
    <property type="project" value="EnsemblPlants"/>
</dbReference>
<keyword evidence="14" id="KW-1185">Reference proteome</keyword>
<dbReference type="Gene3D" id="3.60.40.10">
    <property type="entry name" value="PPM-type phosphatase domain"/>
    <property type="match status" value="1"/>
</dbReference>
<dbReference type="CDD" id="cd00143">
    <property type="entry name" value="PP2Cc"/>
    <property type="match status" value="1"/>
</dbReference>
<dbReference type="PANTHER" id="PTHR13832:SF301">
    <property type="entry name" value="PROTEIN PHOSPHATASE 2C 29"/>
    <property type="match status" value="1"/>
</dbReference>
<dbReference type="SMART" id="SM00332">
    <property type="entry name" value="PP2Cc"/>
    <property type="match status" value="1"/>
</dbReference>
<evidence type="ECO:0000256" key="10">
    <source>
        <dbReference type="ARBA" id="ARBA00047761"/>
    </source>
</evidence>
<dbReference type="InterPro" id="IPR036457">
    <property type="entry name" value="PPM-type-like_dom_sf"/>
</dbReference>
<evidence type="ECO:0000313" key="14">
    <source>
        <dbReference type="Proteomes" id="UP000243459"/>
    </source>
</evidence>
<dbReference type="GO" id="GO:0010074">
    <property type="term" value="P:maintenance of meristem identity"/>
    <property type="evidence" value="ECO:0007669"/>
    <property type="project" value="EnsemblPlants"/>
</dbReference>
<dbReference type="OMA" id="YSHAIDN"/>
<evidence type="ECO:0000313" key="13">
    <source>
        <dbReference type="EMBL" id="ONK72236.1"/>
    </source>
</evidence>
<dbReference type="GO" id="GO:0046872">
    <property type="term" value="F:metal ion binding"/>
    <property type="evidence" value="ECO:0007669"/>
    <property type="project" value="UniProtKB-KW"/>
</dbReference>
<evidence type="ECO:0000256" key="6">
    <source>
        <dbReference type="ARBA" id="ARBA00022801"/>
    </source>
</evidence>
<comment type="cofactor">
    <cofactor evidence="1">
        <name>Mn(2+)</name>
        <dbReference type="ChEBI" id="CHEBI:29035"/>
    </cofactor>
</comment>
<name>A0A5P1F1J3_ASPOF</name>
<evidence type="ECO:0000256" key="7">
    <source>
        <dbReference type="ARBA" id="ARBA00022842"/>
    </source>
</evidence>
<keyword evidence="7" id="KW-0460">Magnesium</keyword>
<evidence type="ECO:0000256" key="9">
    <source>
        <dbReference type="ARBA" id="ARBA00023211"/>
    </source>
</evidence>
<feature type="domain" description="PPM-type phosphatase" evidence="12">
    <location>
        <begin position="3"/>
        <end position="429"/>
    </location>
</feature>
<evidence type="ECO:0000256" key="2">
    <source>
        <dbReference type="ARBA" id="ARBA00001946"/>
    </source>
</evidence>
<evidence type="ECO:0000256" key="4">
    <source>
        <dbReference type="ARBA" id="ARBA00013081"/>
    </source>
</evidence>
<reference evidence="14" key="1">
    <citation type="journal article" date="2017" name="Nat. Commun.">
        <title>The asparagus genome sheds light on the origin and evolution of a young Y chromosome.</title>
        <authorList>
            <person name="Harkess A."/>
            <person name="Zhou J."/>
            <person name="Xu C."/>
            <person name="Bowers J.E."/>
            <person name="Van der Hulst R."/>
            <person name="Ayyampalayam S."/>
            <person name="Mercati F."/>
            <person name="Riccardi P."/>
            <person name="McKain M.R."/>
            <person name="Kakrana A."/>
            <person name="Tang H."/>
            <person name="Ray J."/>
            <person name="Groenendijk J."/>
            <person name="Arikit S."/>
            <person name="Mathioni S.M."/>
            <person name="Nakano M."/>
            <person name="Shan H."/>
            <person name="Telgmann-Rauber A."/>
            <person name="Kanno A."/>
            <person name="Yue Z."/>
            <person name="Chen H."/>
            <person name="Li W."/>
            <person name="Chen Y."/>
            <person name="Xu X."/>
            <person name="Zhang Y."/>
            <person name="Luo S."/>
            <person name="Chen H."/>
            <person name="Gao J."/>
            <person name="Mao Z."/>
            <person name="Pires J.C."/>
            <person name="Luo M."/>
            <person name="Kudrna D."/>
            <person name="Wing R.A."/>
            <person name="Meyers B.C."/>
            <person name="Yi K."/>
            <person name="Kong H."/>
            <person name="Lavrijsen P."/>
            <person name="Sunseri F."/>
            <person name="Falavigna A."/>
            <person name="Ye Y."/>
            <person name="Leebens-Mack J.H."/>
            <person name="Chen G."/>
        </authorList>
    </citation>
    <scope>NUCLEOTIDE SEQUENCE [LARGE SCALE GENOMIC DNA]</scope>
    <source>
        <strain evidence="14">cv. DH0086</strain>
    </source>
</reference>
<dbReference type="GO" id="GO:0006355">
    <property type="term" value="P:regulation of DNA-templated transcription"/>
    <property type="evidence" value="ECO:0007669"/>
    <property type="project" value="EnsemblPlants"/>
</dbReference>
<evidence type="ECO:0000256" key="8">
    <source>
        <dbReference type="ARBA" id="ARBA00022912"/>
    </source>
</evidence>
<protein>
    <recommendedName>
        <fullName evidence="4">protein-serine/threonine phosphatase</fullName>
        <ecNumber evidence="4">3.1.3.16</ecNumber>
    </recommendedName>
</protein>
<evidence type="ECO:0000259" key="12">
    <source>
        <dbReference type="PROSITE" id="PS51746"/>
    </source>
</evidence>
<dbReference type="InterPro" id="IPR001932">
    <property type="entry name" value="PPM-type_phosphatase-like_dom"/>
</dbReference>
<comment type="catalytic activity">
    <reaction evidence="10">
        <text>O-phospho-L-seryl-[protein] + H2O = L-seryl-[protein] + phosphate</text>
        <dbReference type="Rhea" id="RHEA:20629"/>
        <dbReference type="Rhea" id="RHEA-COMP:9863"/>
        <dbReference type="Rhea" id="RHEA-COMP:11604"/>
        <dbReference type="ChEBI" id="CHEBI:15377"/>
        <dbReference type="ChEBI" id="CHEBI:29999"/>
        <dbReference type="ChEBI" id="CHEBI:43474"/>
        <dbReference type="ChEBI" id="CHEBI:83421"/>
        <dbReference type="EC" id="3.1.3.16"/>
    </reaction>
</comment>
<keyword evidence="9" id="KW-0464">Manganese</keyword>
<dbReference type="Pfam" id="PF00481">
    <property type="entry name" value="PP2C"/>
    <property type="match status" value="1"/>
</dbReference>
<dbReference type="EC" id="3.1.3.16" evidence="4"/>
<dbReference type="GO" id="GO:0005886">
    <property type="term" value="C:plasma membrane"/>
    <property type="evidence" value="ECO:0007669"/>
    <property type="project" value="EnsemblPlants"/>
</dbReference>
<evidence type="ECO:0000256" key="5">
    <source>
        <dbReference type="ARBA" id="ARBA00022723"/>
    </source>
</evidence>
<dbReference type="SUPFAM" id="SSF81606">
    <property type="entry name" value="PP2C-like"/>
    <property type="match status" value="1"/>
</dbReference>
<gene>
    <name evidence="13" type="ORF">A4U43_C04F17260</name>
</gene>
<evidence type="ECO:0000256" key="1">
    <source>
        <dbReference type="ARBA" id="ARBA00001936"/>
    </source>
</evidence>
<dbReference type="InterPro" id="IPR015655">
    <property type="entry name" value="PP2C"/>
</dbReference>
<keyword evidence="6" id="KW-0378">Hydrolase</keyword>
<keyword evidence="5" id="KW-0479">Metal-binding</keyword>
<dbReference type="Proteomes" id="UP000243459">
    <property type="component" value="Chromosome 4"/>
</dbReference>
<dbReference type="GO" id="GO:0005543">
    <property type="term" value="F:phospholipid binding"/>
    <property type="evidence" value="ECO:0007669"/>
    <property type="project" value="EnsemblPlants"/>
</dbReference>
<organism evidence="13 14">
    <name type="scientific">Asparagus officinalis</name>
    <name type="common">Garden asparagus</name>
    <dbReference type="NCBI Taxonomy" id="4686"/>
    <lineage>
        <taxon>Eukaryota</taxon>
        <taxon>Viridiplantae</taxon>
        <taxon>Streptophyta</taxon>
        <taxon>Embryophyta</taxon>
        <taxon>Tracheophyta</taxon>
        <taxon>Spermatophyta</taxon>
        <taxon>Magnoliopsida</taxon>
        <taxon>Liliopsida</taxon>
        <taxon>Asparagales</taxon>
        <taxon>Asparagaceae</taxon>
        <taxon>Asparagoideae</taxon>
        <taxon>Asparagus</taxon>
    </lineage>
</organism>
<dbReference type="OrthoDB" id="420076at2759"/>
<dbReference type="AlphaFoldDB" id="A0A5P1F1J3"/>
<comment type="similarity">
    <text evidence="3">Belongs to the PP2C family.</text>
</comment>
<dbReference type="PROSITE" id="PS51746">
    <property type="entry name" value="PPM_2"/>
    <property type="match status" value="1"/>
</dbReference>
<sequence>MNRSNDRRERSSGRPGLWPGRDRAHVVVSESQRWLFIGIYDGFNGPEAPEFLVENLYRAVFNELKGLFWEEIEEQEESAQEVASKEEDSRIVRKLWEFLEEREDDGGVEFSGSGRFTFSMAKLRSGFGSWRKEEKPKVVQEIRESSECRKKRRRAGPVSDHGLVLRALERALEFTENAYLEMTDRAIDCNPELALMGSCLLVVLMRDEDVYVMNLGDSRAIVAQYKEMGGEERDETGGRGEENVGEVEIEAPERGVKELAALQLSTDHSTDIEEEVLRIREEHPDDDQCIAGDRVKGRLKVTRAFGAGYLKHPKWNETLLEMFRNEYVGTAPYVSSLPSLRHHKLSANDQFLVLSSDGLYQYLSNEEVVLYVENFMERFPDGDPAQSLIEELLFRAARKAGMGFNELLDIPQGDRRKYHDDVTVMVISLEGRIWKSSGKYV</sequence>
<evidence type="ECO:0000256" key="11">
    <source>
        <dbReference type="ARBA" id="ARBA00048336"/>
    </source>
</evidence>
<comment type="cofactor">
    <cofactor evidence="2">
        <name>Mg(2+)</name>
        <dbReference type="ChEBI" id="CHEBI:18420"/>
    </cofactor>
</comment>